<dbReference type="GO" id="GO:0008270">
    <property type="term" value="F:zinc ion binding"/>
    <property type="evidence" value="ECO:0007669"/>
    <property type="project" value="UniProtKB-KW"/>
</dbReference>
<dbReference type="PANTHER" id="PTHR24394">
    <property type="entry name" value="ZINC FINGER PROTEIN"/>
    <property type="match status" value="1"/>
</dbReference>
<dbReference type="PROSITE" id="PS50157">
    <property type="entry name" value="ZINC_FINGER_C2H2_2"/>
    <property type="match status" value="7"/>
</dbReference>
<keyword evidence="7" id="KW-0805">Transcription regulation</keyword>
<dbReference type="Pfam" id="PF13894">
    <property type="entry name" value="zf-C2H2_4"/>
    <property type="match status" value="1"/>
</dbReference>
<dbReference type="GO" id="GO:0005634">
    <property type="term" value="C:nucleus"/>
    <property type="evidence" value="ECO:0007669"/>
    <property type="project" value="UniProtKB-SubCell"/>
</dbReference>
<keyword evidence="10" id="KW-0539">Nucleus</keyword>
<evidence type="ECO:0000256" key="3">
    <source>
        <dbReference type="ARBA" id="ARBA00022723"/>
    </source>
</evidence>
<sequence>MTDMQLLRTLVTERLTAAAEEILVLVQKVLLEQQHELLRRGEAEASDADQVHDSHLYLAELCTIKQEVKDEKLEEHLQDEAVPAGDDTMEIKNEQLMINLEGLKVELKKDDVQPSTSCELSEAPPILKEDSSSGSISCRVCGMVFSYHGSLRNHAEIHADDEHCICGVCSELQVDKQMLLQHLETHLKIHICKFCGKTFRRRLDLDMHARSHTGEKPFGCRVCGKCFSRKSNVEIHMRTHTGEKPHRCEVCGKCFINTSSMIRHLRTHSGEKPFSCHVCHKAFTASSDMKIHVRKHTGERPYRCPICGESFTLSTPLKHHMKHHTEKRPYCCGRCDRDFKDVYSLRRHMKMHDFQKKTT</sequence>
<dbReference type="AlphaFoldDB" id="A0AAV9RH60"/>
<reference evidence="13 14" key="1">
    <citation type="submission" date="2021-06" db="EMBL/GenBank/DDBJ databases">
        <authorList>
            <person name="Palmer J.M."/>
        </authorList>
    </citation>
    <scope>NUCLEOTIDE SEQUENCE [LARGE SCALE GENOMIC DNA]</scope>
    <source>
        <strain evidence="13 14">MEX-2019</strain>
        <tissue evidence="13">Muscle</tissue>
    </source>
</reference>
<dbReference type="InterPro" id="IPR013087">
    <property type="entry name" value="Znf_C2H2_type"/>
</dbReference>
<dbReference type="PROSITE" id="PS00028">
    <property type="entry name" value="ZINC_FINGER_C2H2_1"/>
    <property type="match status" value="7"/>
</dbReference>
<keyword evidence="3" id="KW-0479">Metal-binding</keyword>
<feature type="domain" description="C2H2-type" evidence="12">
    <location>
        <begin position="190"/>
        <end position="217"/>
    </location>
</feature>
<keyword evidence="6" id="KW-0862">Zinc</keyword>
<evidence type="ECO:0000313" key="14">
    <source>
        <dbReference type="Proteomes" id="UP001311232"/>
    </source>
</evidence>
<dbReference type="InterPro" id="IPR036236">
    <property type="entry name" value="Znf_C2H2_sf"/>
</dbReference>
<proteinExistence type="inferred from homology"/>
<evidence type="ECO:0000256" key="7">
    <source>
        <dbReference type="ARBA" id="ARBA00023015"/>
    </source>
</evidence>
<accession>A0AAV9RH60</accession>
<evidence type="ECO:0000256" key="6">
    <source>
        <dbReference type="ARBA" id="ARBA00022833"/>
    </source>
</evidence>
<dbReference type="FunFam" id="3.30.160.60:FF:000624">
    <property type="entry name" value="zinc finger protein 697"/>
    <property type="match status" value="1"/>
</dbReference>
<dbReference type="Pfam" id="PF00096">
    <property type="entry name" value="zf-C2H2"/>
    <property type="match status" value="6"/>
</dbReference>
<dbReference type="SMART" id="SM00355">
    <property type="entry name" value="ZnF_C2H2"/>
    <property type="match status" value="8"/>
</dbReference>
<keyword evidence="14" id="KW-1185">Reference proteome</keyword>
<feature type="domain" description="C2H2-type" evidence="12">
    <location>
        <begin position="302"/>
        <end position="329"/>
    </location>
</feature>
<dbReference type="FunFam" id="3.30.160.60:FF:002343">
    <property type="entry name" value="Zinc finger protein 33A"/>
    <property type="match status" value="1"/>
</dbReference>
<keyword evidence="8" id="KW-0238">DNA-binding</keyword>
<evidence type="ECO:0000256" key="8">
    <source>
        <dbReference type="ARBA" id="ARBA00023125"/>
    </source>
</evidence>
<dbReference type="GO" id="GO:0000981">
    <property type="term" value="F:DNA-binding transcription factor activity, RNA polymerase II-specific"/>
    <property type="evidence" value="ECO:0007669"/>
    <property type="project" value="TreeGrafter"/>
</dbReference>
<keyword evidence="9" id="KW-0804">Transcription</keyword>
<evidence type="ECO:0000256" key="2">
    <source>
        <dbReference type="ARBA" id="ARBA00006991"/>
    </source>
</evidence>
<feature type="domain" description="C2H2-type" evidence="12">
    <location>
        <begin position="274"/>
        <end position="301"/>
    </location>
</feature>
<keyword evidence="5 11" id="KW-0863">Zinc-finger</keyword>
<dbReference type="GO" id="GO:0003677">
    <property type="term" value="F:DNA binding"/>
    <property type="evidence" value="ECO:0007669"/>
    <property type="project" value="UniProtKB-KW"/>
</dbReference>
<organism evidence="13 14">
    <name type="scientific">Crenichthys baileyi</name>
    <name type="common">White River springfish</name>
    <dbReference type="NCBI Taxonomy" id="28760"/>
    <lineage>
        <taxon>Eukaryota</taxon>
        <taxon>Metazoa</taxon>
        <taxon>Chordata</taxon>
        <taxon>Craniata</taxon>
        <taxon>Vertebrata</taxon>
        <taxon>Euteleostomi</taxon>
        <taxon>Actinopterygii</taxon>
        <taxon>Neopterygii</taxon>
        <taxon>Teleostei</taxon>
        <taxon>Neoteleostei</taxon>
        <taxon>Acanthomorphata</taxon>
        <taxon>Ovalentaria</taxon>
        <taxon>Atherinomorphae</taxon>
        <taxon>Cyprinodontiformes</taxon>
        <taxon>Goodeidae</taxon>
        <taxon>Crenichthys</taxon>
    </lineage>
</organism>
<evidence type="ECO:0000256" key="4">
    <source>
        <dbReference type="ARBA" id="ARBA00022737"/>
    </source>
</evidence>
<evidence type="ECO:0000256" key="5">
    <source>
        <dbReference type="ARBA" id="ARBA00022771"/>
    </source>
</evidence>
<dbReference type="EMBL" id="JAHHUM010001820">
    <property type="protein sequence ID" value="KAK5608354.1"/>
    <property type="molecule type" value="Genomic_DNA"/>
</dbReference>
<dbReference type="FunFam" id="3.30.160.60:FF:000710">
    <property type="entry name" value="Zinc finger protein 768"/>
    <property type="match status" value="1"/>
</dbReference>
<feature type="domain" description="C2H2-type" evidence="12">
    <location>
        <begin position="330"/>
        <end position="357"/>
    </location>
</feature>
<comment type="caution">
    <text evidence="13">The sequence shown here is derived from an EMBL/GenBank/DDBJ whole genome shotgun (WGS) entry which is preliminary data.</text>
</comment>
<dbReference type="FunFam" id="3.30.160.60:FF:000045">
    <property type="entry name" value="ZFP69 zinc finger protein B"/>
    <property type="match status" value="1"/>
</dbReference>
<comment type="subcellular location">
    <subcellularLocation>
        <location evidence="1">Nucleus</location>
    </subcellularLocation>
</comment>
<comment type="similarity">
    <text evidence="2">Belongs to the krueppel C2H2-type zinc-finger protein family.</text>
</comment>
<protein>
    <recommendedName>
        <fullName evidence="12">C2H2-type domain-containing protein</fullName>
    </recommendedName>
</protein>
<evidence type="ECO:0000313" key="13">
    <source>
        <dbReference type="EMBL" id="KAK5608354.1"/>
    </source>
</evidence>
<dbReference type="Proteomes" id="UP001311232">
    <property type="component" value="Unassembled WGS sequence"/>
</dbReference>
<dbReference type="FunFam" id="3.30.160.60:FF:001010">
    <property type="entry name" value="zinc finger protein 64 isoform X3"/>
    <property type="match status" value="1"/>
</dbReference>
<feature type="domain" description="C2H2-type" evidence="12">
    <location>
        <begin position="218"/>
        <end position="245"/>
    </location>
</feature>
<feature type="domain" description="C2H2-type" evidence="12">
    <location>
        <begin position="246"/>
        <end position="273"/>
    </location>
</feature>
<name>A0AAV9RH60_9TELE</name>
<dbReference type="SUPFAM" id="SSF57667">
    <property type="entry name" value="beta-beta-alpha zinc fingers"/>
    <property type="match status" value="4"/>
</dbReference>
<evidence type="ECO:0000256" key="1">
    <source>
        <dbReference type="ARBA" id="ARBA00004123"/>
    </source>
</evidence>
<gene>
    <name evidence="13" type="ORF">CRENBAI_026875</name>
</gene>
<evidence type="ECO:0000259" key="12">
    <source>
        <dbReference type="PROSITE" id="PS50157"/>
    </source>
</evidence>
<evidence type="ECO:0000256" key="9">
    <source>
        <dbReference type="ARBA" id="ARBA00023163"/>
    </source>
</evidence>
<keyword evidence="4" id="KW-0677">Repeat</keyword>
<feature type="domain" description="C2H2-type" evidence="12">
    <location>
        <begin position="136"/>
        <end position="163"/>
    </location>
</feature>
<evidence type="ECO:0000256" key="10">
    <source>
        <dbReference type="ARBA" id="ARBA00023242"/>
    </source>
</evidence>
<evidence type="ECO:0000256" key="11">
    <source>
        <dbReference type="PROSITE-ProRule" id="PRU00042"/>
    </source>
</evidence>
<dbReference type="PANTHER" id="PTHR24394:SF48">
    <property type="entry name" value="ZINC FINGER PROTEIN 771"/>
    <property type="match status" value="1"/>
</dbReference>
<dbReference type="Gene3D" id="3.30.160.60">
    <property type="entry name" value="Classic Zinc Finger"/>
    <property type="match status" value="7"/>
</dbReference>